<dbReference type="KEGG" id="egl:EGR_11136"/>
<dbReference type="OrthoDB" id="2274644at2759"/>
<evidence type="ECO:0000313" key="8">
    <source>
        <dbReference type="EMBL" id="EUB54007.1"/>
    </source>
</evidence>
<dbReference type="InterPro" id="IPR043519">
    <property type="entry name" value="NT_sf"/>
</dbReference>
<reference evidence="8 9" key="1">
    <citation type="journal article" date="2013" name="Nat. Genet.">
        <title>The genome of the hydatid tapeworm Echinococcus granulosus.</title>
        <authorList>
            <person name="Zheng H."/>
            <person name="Zhang W."/>
            <person name="Zhang L."/>
            <person name="Zhang Z."/>
            <person name="Li J."/>
            <person name="Lu G."/>
            <person name="Zhu Y."/>
            <person name="Wang Y."/>
            <person name="Huang Y."/>
            <person name="Liu J."/>
            <person name="Kang H."/>
            <person name="Chen J."/>
            <person name="Wang L."/>
            <person name="Chen A."/>
            <person name="Yu S."/>
            <person name="Gao Z."/>
            <person name="Jin L."/>
            <person name="Gu W."/>
            <person name="Wang Z."/>
            <person name="Zhao L."/>
            <person name="Shi B."/>
            <person name="Wen H."/>
            <person name="Lin R."/>
            <person name="Jones M.K."/>
            <person name="Brejova B."/>
            <person name="Vinar T."/>
            <person name="Zhao G."/>
            <person name="McManus D.P."/>
            <person name="Chen Z."/>
            <person name="Zhou Y."/>
            <person name="Wang S."/>
        </authorList>
    </citation>
    <scope>NUCLEOTIDE SEQUENCE [LARGE SCALE GENOMIC DNA]</scope>
</reference>
<dbReference type="Pfam" id="PF03828">
    <property type="entry name" value="PAP_assoc"/>
    <property type="match status" value="1"/>
</dbReference>
<dbReference type="PANTHER" id="PTHR12271">
    <property type="entry name" value="POLY A POLYMERASE CID PAP -RELATED"/>
    <property type="match status" value="1"/>
</dbReference>
<evidence type="ECO:0000256" key="1">
    <source>
        <dbReference type="ARBA" id="ARBA00001936"/>
    </source>
</evidence>
<evidence type="ECO:0000256" key="4">
    <source>
        <dbReference type="ARBA" id="ARBA00022723"/>
    </source>
</evidence>
<evidence type="ECO:0000256" key="2">
    <source>
        <dbReference type="ARBA" id="ARBA00001946"/>
    </source>
</evidence>
<evidence type="ECO:0000256" key="5">
    <source>
        <dbReference type="ARBA" id="ARBA00022842"/>
    </source>
</evidence>
<dbReference type="InterPro" id="IPR002058">
    <property type="entry name" value="PAP_assoc"/>
</dbReference>
<feature type="domain" description="Poly(A) RNA polymerase mitochondrial-like central palm" evidence="7">
    <location>
        <begin position="58"/>
        <end position="161"/>
    </location>
</feature>
<dbReference type="Gene3D" id="1.10.1410.10">
    <property type="match status" value="1"/>
</dbReference>
<dbReference type="Pfam" id="PF22600">
    <property type="entry name" value="MTPAP-like_central"/>
    <property type="match status" value="1"/>
</dbReference>
<comment type="cofactor">
    <cofactor evidence="2">
        <name>Mg(2+)</name>
        <dbReference type="ChEBI" id="CHEBI:18420"/>
    </cofactor>
</comment>
<dbReference type="CTD" id="36346849"/>
<comment type="caution">
    <text evidence="8">The sequence shown here is derived from an EMBL/GenBank/DDBJ whole genome shotgun (WGS) entry which is preliminary data.</text>
</comment>
<gene>
    <name evidence="8" type="ORF">EGR_11136</name>
</gene>
<evidence type="ECO:0000259" key="6">
    <source>
        <dbReference type="Pfam" id="PF03828"/>
    </source>
</evidence>
<dbReference type="GO" id="GO:1990817">
    <property type="term" value="F:poly(A) RNA polymerase activity"/>
    <property type="evidence" value="ECO:0007669"/>
    <property type="project" value="TreeGrafter"/>
</dbReference>
<proteinExistence type="predicted"/>
<keyword evidence="9" id="KW-1185">Reference proteome</keyword>
<dbReference type="Gene3D" id="3.30.460.10">
    <property type="entry name" value="Beta Polymerase, domain 2"/>
    <property type="match status" value="1"/>
</dbReference>
<accession>W6U6Q6</accession>
<dbReference type="SUPFAM" id="SSF81301">
    <property type="entry name" value="Nucleotidyltransferase"/>
    <property type="match status" value="1"/>
</dbReference>
<protein>
    <submittedName>
        <fullName evidence="8">Poly(A) RNA polymerase GLD2</fullName>
    </submittedName>
</protein>
<dbReference type="SUPFAM" id="SSF81631">
    <property type="entry name" value="PAP/OAS1 substrate-binding domain"/>
    <property type="match status" value="1"/>
</dbReference>
<dbReference type="PANTHER" id="PTHR12271:SF117">
    <property type="entry name" value="PAP-ASSOCIATED DOMAIN-CONTAINING PROTEIN"/>
    <property type="match status" value="1"/>
</dbReference>
<feature type="domain" description="PAP-associated" evidence="6">
    <location>
        <begin position="252"/>
        <end position="309"/>
    </location>
</feature>
<evidence type="ECO:0000256" key="3">
    <source>
        <dbReference type="ARBA" id="ARBA00022679"/>
    </source>
</evidence>
<dbReference type="OMA" id="VYEKHRQ"/>
<organism evidence="8 9">
    <name type="scientific">Echinococcus granulosus</name>
    <name type="common">Hydatid tapeworm</name>
    <dbReference type="NCBI Taxonomy" id="6210"/>
    <lineage>
        <taxon>Eukaryota</taxon>
        <taxon>Metazoa</taxon>
        <taxon>Spiralia</taxon>
        <taxon>Lophotrochozoa</taxon>
        <taxon>Platyhelminthes</taxon>
        <taxon>Cestoda</taxon>
        <taxon>Eucestoda</taxon>
        <taxon>Cyclophyllidea</taxon>
        <taxon>Taeniidae</taxon>
        <taxon>Echinococcus</taxon>
        <taxon>Echinococcus granulosus group</taxon>
    </lineage>
</organism>
<keyword evidence="5" id="KW-0460">Magnesium</keyword>
<sequence length="343" mass="38673">MCGRGNKVLKEVGVGSPPLFPLLSEAKKLMAARSIPTVNYLGDVTFLMERILQRNRQESETYEAKLFIVGSSANGFGWDRSDVDLCLVIPPQELPSKTGTKTVLRKLRNLLPQKCSLTRCELIPAIVPILKFRDQWSGIECDLNVNNVVGTYNTHLLAMYARVDPRVPALGTFVKHWAQRMGIHGGSKRRLSTYALLLMVIQYLQCGCSPPVVPNLQARFPKTFEHNRAVEKVDMDLELPWNELRSANRSRLGKLSVGFIAYYANFEFAQWAISILNGRPLAANVAIQHLLFIEQAFKILVEEPYNKGNVAHTVCDEAVFGKIRRAFTRTDEVLRAQKSLKFL</sequence>
<dbReference type="AlphaFoldDB" id="W6U6Q6"/>
<keyword evidence="4" id="KW-0479">Metal-binding</keyword>
<keyword evidence="3" id="KW-0808">Transferase</keyword>
<evidence type="ECO:0000313" key="9">
    <source>
        <dbReference type="Proteomes" id="UP000019149"/>
    </source>
</evidence>
<dbReference type="GO" id="GO:0031123">
    <property type="term" value="P:RNA 3'-end processing"/>
    <property type="evidence" value="ECO:0007669"/>
    <property type="project" value="TreeGrafter"/>
</dbReference>
<dbReference type="GO" id="GO:0046872">
    <property type="term" value="F:metal ion binding"/>
    <property type="evidence" value="ECO:0007669"/>
    <property type="project" value="UniProtKB-KW"/>
</dbReference>
<dbReference type="CDD" id="cd05402">
    <property type="entry name" value="NT_PAP_TUTase"/>
    <property type="match status" value="1"/>
</dbReference>
<dbReference type="GeneID" id="36346849"/>
<comment type="cofactor">
    <cofactor evidence="1">
        <name>Mn(2+)</name>
        <dbReference type="ChEBI" id="CHEBI:29035"/>
    </cofactor>
</comment>
<dbReference type="EMBL" id="APAU02000406">
    <property type="protein sequence ID" value="EUB54007.1"/>
    <property type="molecule type" value="Genomic_DNA"/>
</dbReference>
<name>W6U6Q6_ECHGR</name>
<dbReference type="STRING" id="6210.W6U6Q6"/>
<dbReference type="InterPro" id="IPR054708">
    <property type="entry name" value="MTPAP-like_central"/>
</dbReference>
<evidence type="ECO:0000259" key="7">
    <source>
        <dbReference type="Pfam" id="PF22600"/>
    </source>
</evidence>
<dbReference type="RefSeq" id="XP_024345203.1">
    <property type="nucleotide sequence ID" value="XM_024500383.1"/>
</dbReference>
<dbReference type="Proteomes" id="UP000019149">
    <property type="component" value="Unassembled WGS sequence"/>
</dbReference>